<dbReference type="InterPro" id="IPR013424">
    <property type="entry name" value="Ice-binding_C"/>
</dbReference>
<dbReference type="Proteomes" id="UP000604083">
    <property type="component" value="Unassembled WGS sequence"/>
</dbReference>
<dbReference type="EMBL" id="JAENIO010000012">
    <property type="protein sequence ID" value="MBK1833743.1"/>
    <property type="molecule type" value="Genomic_DNA"/>
</dbReference>
<name>A0A934RQS9_9BACT</name>
<gene>
    <name evidence="1" type="ORF">JIN78_06680</name>
</gene>
<sequence length="249" mass="25509">MARFLLGREIMKFRKYIEIGCLNGVLCSLVASSGAAVTLVDFQQLEAGETLAPQAGAIIQLAADGGAPSYSFSAGSLDFTLTAGGAGGIIVGRNATDGRTNVLPDLSMPDFYADMWVGRNGDGTVLVSVEGLMAGEEVSFLFGHNESYTVNQGFNAGQTITPTLLGGGVLGFAMAGTVTGINGSSTATDADLMSSEISFVSDGGTATILLTSTGSAFVPLNGIQFESVPEPGVLGLLIFSAAGFVRRKR</sequence>
<accession>A0A934RQS9</accession>
<proteinExistence type="predicted"/>
<reference evidence="1" key="1">
    <citation type="submission" date="2021-01" db="EMBL/GenBank/DDBJ databases">
        <title>Modified the classification status of verrucomicrobia.</title>
        <authorList>
            <person name="Feng X."/>
        </authorList>
    </citation>
    <scope>NUCLEOTIDE SEQUENCE</scope>
    <source>
        <strain evidence="1">KCTC 12986</strain>
    </source>
</reference>
<keyword evidence="2" id="KW-1185">Reference proteome</keyword>
<comment type="caution">
    <text evidence="1">The sequence shown here is derived from an EMBL/GenBank/DDBJ whole genome shotgun (WGS) entry which is preliminary data.</text>
</comment>
<protein>
    <submittedName>
        <fullName evidence="1">PEP-CTERM sorting domain-containing protein</fullName>
    </submittedName>
</protein>
<dbReference type="RefSeq" id="WP_377173853.1">
    <property type="nucleotide sequence ID" value="NZ_JBHUJA010000007.1"/>
</dbReference>
<evidence type="ECO:0000313" key="2">
    <source>
        <dbReference type="Proteomes" id="UP000604083"/>
    </source>
</evidence>
<dbReference type="NCBIfam" id="TIGR02595">
    <property type="entry name" value="PEP_CTERM"/>
    <property type="match status" value="1"/>
</dbReference>
<organism evidence="1 2">
    <name type="scientific">Roseibacillus ishigakijimensis</name>
    <dbReference type="NCBI Taxonomy" id="454146"/>
    <lineage>
        <taxon>Bacteria</taxon>
        <taxon>Pseudomonadati</taxon>
        <taxon>Verrucomicrobiota</taxon>
        <taxon>Verrucomicrobiia</taxon>
        <taxon>Verrucomicrobiales</taxon>
        <taxon>Verrucomicrobiaceae</taxon>
        <taxon>Roseibacillus</taxon>
    </lineage>
</organism>
<evidence type="ECO:0000313" key="1">
    <source>
        <dbReference type="EMBL" id="MBK1833743.1"/>
    </source>
</evidence>
<dbReference type="AlphaFoldDB" id="A0A934RQS9"/>